<evidence type="ECO:0000313" key="3">
    <source>
        <dbReference type="Proteomes" id="UP000632138"/>
    </source>
</evidence>
<sequence length="297" mass="30960">MIQRGHGSAATGPVPNRILLVRHAMPHLDPAVAPDRWHLGPEGLAAARALLLPPDAYLVASSEPKAAETLAAAFLTHPDASEPLPAGRTPTTGTPFSTHATDTPHSSLAGPHSGEPFPAPTERSPAAGALLSEHTPGTGRPPATSTPHASTAPNTDRPLTAEARDVVSAALREEGAPTAGTGSAPAVWAGDVARLVVVDAGFDEVRRPHEWRDDHRERARAYVEGTAHPGWEPHADVVARFGDAVARHTARAAGRPLVIGTHGMAMSCWLAATAHVTGPAGDFWAGLRFPDIVEVRV</sequence>
<feature type="compositionally biased region" description="Polar residues" evidence="1">
    <location>
        <begin position="89"/>
        <end position="106"/>
    </location>
</feature>
<dbReference type="EMBL" id="JAENHP010000003">
    <property type="protein sequence ID" value="MBM2616151.1"/>
    <property type="molecule type" value="Genomic_DNA"/>
</dbReference>
<reference evidence="2 3" key="1">
    <citation type="submission" date="2021-01" db="EMBL/GenBank/DDBJ databases">
        <title>Actinoplanes sp. nov. LDG1-06 isolated from lichen.</title>
        <authorList>
            <person name="Saeng-In P."/>
            <person name="Phongsopitanun W."/>
            <person name="Kanchanasin P."/>
            <person name="Yuki M."/>
            <person name="Kudo T."/>
            <person name="Ohkuma M."/>
            <person name="Tanasupawat S."/>
        </authorList>
    </citation>
    <scope>NUCLEOTIDE SEQUENCE [LARGE SCALE GENOMIC DNA]</scope>
    <source>
        <strain evidence="2 3">LDG1-06</strain>
    </source>
</reference>
<dbReference type="Proteomes" id="UP000632138">
    <property type="component" value="Unassembled WGS sequence"/>
</dbReference>
<dbReference type="InterPro" id="IPR029033">
    <property type="entry name" value="His_PPase_superfam"/>
</dbReference>
<feature type="region of interest" description="Disordered" evidence="1">
    <location>
        <begin position="79"/>
        <end position="159"/>
    </location>
</feature>
<dbReference type="RefSeq" id="WP_203376060.1">
    <property type="nucleotide sequence ID" value="NZ_JAENHP010000003.1"/>
</dbReference>
<evidence type="ECO:0000256" key="1">
    <source>
        <dbReference type="SAM" id="MobiDB-lite"/>
    </source>
</evidence>
<gene>
    <name evidence="2" type="ORF">JIG36_11345</name>
</gene>
<name>A0ABS2A8I3_9ACTN</name>
<protein>
    <submittedName>
        <fullName evidence="2">Histidine phosphatase family protein</fullName>
    </submittedName>
</protein>
<evidence type="ECO:0000313" key="2">
    <source>
        <dbReference type="EMBL" id="MBM2616151.1"/>
    </source>
</evidence>
<feature type="compositionally biased region" description="Polar residues" evidence="1">
    <location>
        <begin position="143"/>
        <end position="154"/>
    </location>
</feature>
<organism evidence="2 3">
    <name type="scientific">Paractinoplanes ovalisporus</name>
    <dbReference type="NCBI Taxonomy" id="2810368"/>
    <lineage>
        <taxon>Bacteria</taxon>
        <taxon>Bacillati</taxon>
        <taxon>Actinomycetota</taxon>
        <taxon>Actinomycetes</taxon>
        <taxon>Micromonosporales</taxon>
        <taxon>Micromonosporaceae</taxon>
        <taxon>Paractinoplanes</taxon>
    </lineage>
</organism>
<comment type="caution">
    <text evidence="2">The sequence shown here is derived from an EMBL/GenBank/DDBJ whole genome shotgun (WGS) entry which is preliminary data.</text>
</comment>
<dbReference type="Gene3D" id="3.40.50.1240">
    <property type="entry name" value="Phosphoglycerate mutase-like"/>
    <property type="match status" value="1"/>
</dbReference>
<keyword evidence="3" id="KW-1185">Reference proteome</keyword>
<proteinExistence type="predicted"/>
<accession>A0ABS2A8I3</accession>
<dbReference type="SUPFAM" id="SSF53254">
    <property type="entry name" value="Phosphoglycerate mutase-like"/>
    <property type="match status" value="1"/>
</dbReference>